<gene>
    <name evidence="2" type="ORF">MGAL_10B059790</name>
</gene>
<protein>
    <submittedName>
        <fullName evidence="2">Uncharacterized protein</fullName>
    </submittedName>
</protein>
<dbReference type="OrthoDB" id="6105566at2759"/>
<dbReference type="AlphaFoldDB" id="A0A8B6GQY0"/>
<name>A0A8B6GQY0_MYTGA</name>
<keyword evidence="3" id="KW-1185">Reference proteome</keyword>
<evidence type="ECO:0000313" key="3">
    <source>
        <dbReference type="Proteomes" id="UP000596742"/>
    </source>
</evidence>
<dbReference type="Proteomes" id="UP000596742">
    <property type="component" value="Unassembled WGS sequence"/>
</dbReference>
<dbReference type="EMBL" id="UYJE01008841">
    <property type="protein sequence ID" value="VDI67758.1"/>
    <property type="molecule type" value="Genomic_DNA"/>
</dbReference>
<reference evidence="2" key="1">
    <citation type="submission" date="2018-11" db="EMBL/GenBank/DDBJ databases">
        <authorList>
            <person name="Alioto T."/>
            <person name="Alioto T."/>
        </authorList>
    </citation>
    <scope>NUCLEOTIDE SEQUENCE</scope>
</reference>
<feature type="coiled-coil region" evidence="1">
    <location>
        <begin position="63"/>
        <end position="90"/>
    </location>
</feature>
<keyword evidence="1" id="KW-0175">Coiled coil</keyword>
<comment type="caution">
    <text evidence="2">The sequence shown here is derived from an EMBL/GenBank/DDBJ whole genome shotgun (WGS) entry which is preliminary data.</text>
</comment>
<accession>A0A8B6GQY0</accession>
<organism evidence="2 3">
    <name type="scientific">Mytilus galloprovincialis</name>
    <name type="common">Mediterranean mussel</name>
    <dbReference type="NCBI Taxonomy" id="29158"/>
    <lineage>
        <taxon>Eukaryota</taxon>
        <taxon>Metazoa</taxon>
        <taxon>Spiralia</taxon>
        <taxon>Lophotrochozoa</taxon>
        <taxon>Mollusca</taxon>
        <taxon>Bivalvia</taxon>
        <taxon>Autobranchia</taxon>
        <taxon>Pteriomorphia</taxon>
        <taxon>Mytilida</taxon>
        <taxon>Mytiloidea</taxon>
        <taxon>Mytilidae</taxon>
        <taxon>Mytilinae</taxon>
        <taxon>Mytilus</taxon>
    </lineage>
</organism>
<sequence>MTLRDSKDAKVRGAKVKIRTGRKWKAEEAVKEAETRLKHSVIVGVTAVGRQGFGMTTKPRWDTANEKGRRELVQTEIRQMEEESRNVKAVGMKQQAGSWLNWQGARSRALTWSEIWGMEGYRLSFLLRSVYDVLPSPSNLYTWGQTSISTACLSACPVALKDRRYTWRHDSVLKTLAAKLDTTRRKKEKMQKNIHFVNFVRLEKRKTTQAEGLGILGTASDWQMTADIHQRMSFPAEIAATSLRPDIVIWSQGTRQAVLLELTVPWEDRIEEAYGGRRTPPDDGISIPLMKLDCPCALFKHAPFLYLKKNNKGRSRKRNFPFITYIYEACQTDQWLKGIKWSKIKIQFWEFQSLKSSKSLNILQE</sequence>
<proteinExistence type="predicted"/>
<evidence type="ECO:0000313" key="2">
    <source>
        <dbReference type="EMBL" id="VDI67758.1"/>
    </source>
</evidence>
<evidence type="ECO:0000256" key="1">
    <source>
        <dbReference type="SAM" id="Coils"/>
    </source>
</evidence>